<evidence type="ECO:0000256" key="1">
    <source>
        <dbReference type="SAM" id="MobiDB-lite"/>
    </source>
</evidence>
<evidence type="ECO:0000313" key="2">
    <source>
        <dbReference type="EMBL" id="KAJ8875367.1"/>
    </source>
</evidence>
<accession>A0ABQ9GTL8</accession>
<evidence type="ECO:0000313" key="3">
    <source>
        <dbReference type="Proteomes" id="UP001159363"/>
    </source>
</evidence>
<proteinExistence type="predicted"/>
<protein>
    <submittedName>
        <fullName evidence="2">Uncharacterized protein</fullName>
    </submittedName>
</protein>
<sequence length="160" mass="18424">MWKSCRTMPQVDRFSRDIPFPPSFHSRAAPYSTHFTLSDSQDPGVKGRQISSPSHPSQSAQFSEKLLLADDDGRQPTSILVLTPDHFLCSSFPFSADHYHSPRERSAGPDIYPGCYHPRQERYSHHHMSTTRHQEDPKKFRSMRPESVIDMLPVRCTVER</sequence>
<organism evidence="2 3">
    <name type="scientific">Dryococelus australis</name>
    <dbReference type="NCBI Taxonomy" id="614101"/>
    <lineage>
        <taxon>Eukaryota</taxon>
        <taxon>Metazoa</taxon>
        <taxon>Ecdysozoa</taxon>
        <taxon>Arthropoda</taxon>
        <taxon>Hexapoda</taxon>
        <taxon>Insecta</taxon>
        <taxon>Pterygota</taxon>
        <taxon>Neoptera</taxon>
        <taxon>Polyneoptera</taxon>
        <taxon>Phasmatodea</taxon>
        <taxon>Verophasmatodea</taxon>
        <taxon>Anareolatae</taxon>
        <taxon>Phasmatidae</taxon>
        <taxon>Eurycanthinae</taxon>
        <taxon>Dryococelus</taxon>
    </lineage>
</organism>
<dbReference type="Proteomes" id="UP001159363">
    <property type="component" value="Chromosome 8"/>
</dbReference>
<feature type="compositionally biased region" description="Polar residues" evidence="1">
    <location>
        <begin position="49"/>
        <end position="62"/>
    </location>
</feature>
<keyword evidence="3" id="KW-1185">Reference proteome</keyword>
<feature type="region of interest" description="Disordered" evidence="1">
    <location>
        <begin position="35"/>
        <end position="69"/>
    </location>
</feature>
<name>A0ABQ9GTL8_9NEOP</name>
<reference evidence="2 3" key="1">
    <citation type="submission" date="2023-02" db="EMBL/GenBank/DDBJ databases">
        <title>LHISI_Scaffold_Assembly.</title>
        <authorList>
            <person name="Stuart O.P."/>
            <person name="Cleave R."/>
            <person name="Magrath M.J.L."/>
            <person name="Mikheyev A.S."/>
        </authorList>
    </citation>
    <scope>NUCLEOTIDE SEQUENCE [LARGE SCALE GENOMIC DNA]</scope>
    <source>
        <strain evidence="2">Daus_M_001</strain>
        <tissue evidence="2">Leg muscle</tissue>
    </source>
</reference>
<gene>
    <name evidence="2" type="ORF">PR048_023262</name>
</gene>
<dbReference type="EMBL" id="JARBHB010000009">
    <property type="protein sequence ID" value="KAJ8875367.1"/>
    <property type="molecule type" value="Genomic_DNA"/>
</dbReference>
<comment type="caution">
    <text evidence="2">The sequence shown here is derived from an EMBL/GenBank/DDBJ whole genome shotgun (WGS) entry which is preliminary data.</text>
</comment>